<keyword evidence="4" id="KW-0119">Carbohydrate metabolism</keyword>
<dbReference type="SUPFAM" id="SSF49785">
    <property type="entry name" value="Galactose-binding domain-like"/>
    <property type="match status" value="1"/>
</dbReference>
<protein>
    <submittedName>
        <fullName evidence="10">Family 43 glycosylhydrolase</fullName>
    </submittedName>
</protein>
<keyword evidence="2" id="KW-0624">Polysaccharide degradation</keyword>
<evidence type="ECO:0000256" key="9">
    <source>
        <dbReference type="SAM" id="SignalP"/>
    </source>
</evidence>
<evidence type="ECO:0000256" key="8">
    <source>
        <dbReference type="RuleBase" id="RU361187"/>
    </source>
</evidence>
<evidence type="ECO:0000256" key="1">
    <source>
        <dbReference type="ARBA" id="ARBA00009865"/>
    </source>
</evidence>
<organism evidence="10 11">
    <name type="scientific">Candidatus Alloenteromonas pullistercoris</name>
    <dbReference type="NCBI Taxonomy" id="2840785"/>
    <lineage>
        <taxon>Bacteria</taxon>
        <taxon>Bacillati</taxon>
        <taxon>Bacillota</taxon>
        <taxon>Bacillota incertae sedis</taxon>
        <taxon>Candidatus Alloenteromonas</taxon>
    </lineage>
</organism>
<dbReference type="InterPro" id="IPR023296">
    <property type="entry name" value="Glyco_hydro_beta-prop_sf"/>
</dbReference>
<evidence type="ECO:0000313" key="10">
    <source>
        <dbReference type="EMBL" id="MBO8426054.1"/>
    </source>
</evidence>
<feature type="chain" id="PRO_5039044573" evidence="9">
    <location>
        <begin position="26"/>
        <end position="566"/>
    </location>
</feature>
<keyword evidence="2" id="KW-0858">Xylan degradation</keyword>
<dbReference type="Gene3D" id="2.115.10.20">
    <property type="entry name" value="Glycosyl hydrolase domain, family 43"/>
    <property type="match status" value="1"/>
</dbReference>
<dbReference type="GO" id="GO:0045493">
    <property type="term" value="P:xylan catabolic process"/>
    <property type="evidence" value="ECO:0007669"/>
    <property type="project" value="UniProtKB-KW"/>
</dbReference>
<evidence type="ECO:0000256" key="3">
    <source>
        <dbReference type="ARBA" id="ARBA00022801"/>
    </source>
</evidence>
<feature type="active site" description="Proton donor" evidence="6">
    <location>
        <position position="281"/>
    </location>
</feature>
<dbReference type="Pfam" id="PF04616">
    <property type="entry name" value="Glyco_hydro_43"/>
    <property type="match status" value="1"/>
</dbReference>
<dbReference type="PANTHER" id="PTHR43772:SF2">
    <property type="entry name" value="PUTATIVE (AFU_ORTHOLOGUE AFUA_2G04480)-RELATED"/>
    <property type="match status" value="1"/>
</dbReference>
<comment type="caution">
    <text evidence="10">The sequence shown here is derived from an EMBL/GenBank/DDBJ whole genome shotgun (WGS) entry which is preliminary data.</text>
</comment>
<evidence type="ECO:0000313" key="11">
    <source>
        <dbReference type="Proteomes" id="UP000823634"/>
    </source>
</evidence>
<gene>
    <name evidence="10" type="ORF">IAC61_01890</name>
</gene>
<keyword evidence="9" id="KW-0732">Signal</keyword>
<name>A0A9D9DE54_9FIRM</name>
<dbReference type="GO" id="GO:0004553">
    <property type="term" value="F:hydrolase activity, hydrolyzing O-glycosyl compounds"/>
    <property type="evidence" value="ECO:0007669"/>
    <property type="project" value="InterPro"/>
</dbReference>
<evidence type="ECO:0000256" key="5">
    <source>
        <dbReference type="ARBA" id="ARBA00023295"/>
    </source>
</evidence>
<dbReference type="InterPro" id="IPR008979">
    <property type="entry name" value="Galactose-bd-like_sf"/>
</dbReference>
<dbReference type="AlphaFoldDB" id="A0A9D9DE54"/>
<evidence type="ECO:0000256" key="7">
    <source>
        <dbReference type="PIRSR" id="PIRSR606710-2"/>
    </source>
</evidence>
<keyword evidence="3 8" id="KW-0378">Hydrolase</keyword>
<feature type="signal peptide" evidence="9">
    <location>
        <begin position="1"/>
        <end position="25"/>
    </location>
</feature>
<accession>A0A9D9DE54</accession>
<sequence>MKSRLAIFPLSLLLLSCAPGGSSSASSSLPNSEQESRAPLTEVAFRDYSSQVDGRFNNELFYRNDLLQDMGDPMVVYEDGYFYASGTHGTTSFRCFRSKDLTNWERLGDMFVPEPGSWSTKDLWAPDIQKIGDKWYLYYTASYANNGTTNCQLGVAVSDHVYGPYKQVPGEDGTIATPPFSLYEEGKAKYCTILDSHVFQDDDGELYMYFSYDMKKCRTQDYGGYPVQEIWGAKMDSPTSWDKSTLTRLLSPGLAKLSDNERTIDWETWSTSFDQTMECLEGPYMIKHNGTYFLTYSGNSYVDTVYNVGYATSSSPLGEYVKPNSHPLENMLLGVPGNDGEYINTRYLGFQTGTGHASICKVGDEYMFAFHAHQNRKKWGEDNNSNRALGLDYLYFTEDNVPYTRGPTWSINRLPNAVTGYSNLAYGKTVEGQGENLSYLVDNFSNRGHNKGQTDTEVVKEANFPAGESRFKIDLGEEKTVKFLLIGNSYDYQRKIDYIDEIRFDGDIGVKNVVFNQNYVNRETSWIFPHSCFVVELEEEVRTRYVEITVSNASEFSLSEVEVYGK</sequence>
<keyword evidence="5 8" id="KW-0326">Glycosidase</keyword>
<comment type="similarity">
    <text evidence="1 8">Belongs to the glycosyl hydrolase 43 family.</text>
</comment>
<feature type="site" description="Important for catalytic activity, responsible for pKa modulation of the active site Glu and correct orientation of both the proton donor and substrate" evidence="7">
    <location>
        <position position="195"/>
    </location>
</feature>
<dbReference type="InterPro" id="IPR052176">
    <property type="entry name" value="Glycosyl_Hydrlase_43_Enz"/>
</dbReference>
<dbReference type="PANTHER" id="PTHR43772">
    <property type="entry name" value="ENDO-1,4-BETA-XYLANASE"/>
    <property type="match status" value="1"/>
</dbReference>
<reference evidence="10" key="1">
    <citation type="submission" date="2020-10" db="EMBL/GenBank/DDBJ databases">
        <authorList>
            <person name="Gilroy R."/>
        </authorList>
    </citation>
    <scope>NUCLEOTIDE SEQUENCE</scope>
    <source>
        <strain evidence="10">17113</strain>
    </source>
</reference>
<dbReference type="Proteomes" id="UP000823634">
    <property type="component" value="Unassembled WGS sequence"/>
</dbReference>
<dbReference type="InterPro" id="IPR006710">
    <property type="entry name" value="Glyco_hydro_43"/>
</dbReference>
<reference evidence="10" key="2">
    <citation type="journal article" date="2021" name="PeerJ">
        <title>Extensive microbial diversity within the chicken gut microbiome revealed by metagenomics and culture.</title>
        <authorList>
            <person name="Gilroy R."/>
            <person name="Ravi A."/>
            <person name="Getino M."/>
            <person name="Pursley I."/>
            <person name="Horton D.L."/>
            <person name="Alikhan N.F."/>
            <person name="Baker D."/>
            <person name="Gharbi K."/>
            <person name="Hall N."/>
            <person name="Watson M."/>
            <person name="Adriaenssens E.M."/>
            <person name="Foster-Nyarko E."/>
            <person name="Jarju S."/>
            <person name="Secka A."/>
            <person name="Antonio M."/>
            <person name="Oren A."/>
            <person name="Chaudhuri R.R."/>
            <person name="La Ragione R."/>
            <person name="Hildebrand F."/>
            <person name="Pallen M.J."/>
        </authorList>
    </citation>
    <scope>NUCLEOTIDE SEQUENCE</scope>
    <source>
        <strain evidence="10">17113</strain>
    </source>
</reference>
<feature type="active site" description="Proton acceptor" evidence="6">
    <location>
        <position position="72"/>
    </location>
</feature>
<dbReference type="EMBL" id="JADINA010000014">
    <property type="protein sequence ID" value="MBO8426054.1"/>
    <property type="molecule type" value="Genomic_DNA"/>
</dbReference>
<evidence type="ECO:0000256" key="2">
    <source>
        <dbReference type="ARBA" id="ARBA00022651"/>
    </source>
</evidence>
<evidence type="ECO:0000256" key="4">
    <source>
        <dbReference type="ARBA" id="ARBA00023277"/>
    </source>
</evidence>
<dbReference type="PROSITE" id="PS51257">
    <property type="entry name" value="PROKAR_LIPOPROTEIN"/>
    <property type="match status" value="1"/>
</dbReference>
<evidence type="ECO:0000256" key="6">
    <source>
        <dbReference type="PIRSR" id="PIRSR606710-1"/>
    </source>
</evidence>
<proteinExistence type="inferred from homology"/>
<dbReference type="SUPFAM" id="SSF75005">
    <property type="entry name" value="Arabinanase/levansucrase/invertase"/>
    <property type="match status" value="1"/>
</dbReference>
<dbReference type="Gene3D" id="2.60.120.260">
    <property type="entry name" value="Galactose-binding domain-like"/>
    <property type="match status" value="1"/>
</dbReference>